<dbReference type="Proteomes" id="UP001606303">
    <property type="component" value="Unassembled WGS sequence"/>
</dbReference>
<reference evidence="3 4" key="1">
    <citation type="submission" date="2024-08" db="EMBL/GenBank/DDBJ databases">
        <authorList>
            <person name="Lu H."/>
        </authorList>
    </citation>
    <scope>NUCLEOTIDE SEQUENCE [LARGE SCALE GENOMIC DNA]</scope>
    <source>
        <strain evidence="3 4">BYS87W</strain>
    </source>
</reference>
<comment type="caution">
    <text evidence="3">The sequence shown here is derived from an EMBL/GenBank/DDBJ whole genome shotgun (WGS) entry which is preliminary data.</text>
</comment>
<feature type="transmembrane region" description="Helical" evidence="1">
    <location>
        <begin position="46"/>
        <end position="67"/>
    </location>
</feature>
<evidence type="ECO:0000313" key="3">
    <source>
        <dbReference type="EMBL" id="MFG6468219.1"/>
    </source>
</evidence>
<evidence type="ECO:0000256" key="1">
    <source>
        <dbReference type="SAM" id="Phobius"/>
    </source>
</evidence>
<name>A0ABW7H2B1_9BURK</name>
<accession>A0ABW7H2B1</accession>
<feature type="transmembrane region" description="Helical" evidence="1">
    <location>
        <begin position="74"/>
        <end position="97"/>
    </location>
</feature>
<keyword evidence="1" id="KW-0472">Membrane</keyword>
<evidence type="ECO:0008006" key="5">
    <source>
        <dbReference type="Google" id="ProtNLM"/>
    </source>
</evidence>
<keyword evidence="2" id="KW-0732">Signal</keyword>
<feature type="chain" id="PRO_5045262622" description="Secreted protein" evidence="2">
    <location>
        <begin position="38"/>
        <end position="163"/>
    </location>
</feature>
<feature type="transmembrane region" description="Helical" evidence="1">
    <location>
        <begin position="117"/>
        <end position="140"/>
    </location>
</feature>
<sequence>MTPLAFRTRHVRSLAQALTPALASLTLAAALHTPAQAHGNLSETSVALSAAPLVLSVGAVSATGVALSTVPVGLLSAGAGLVVVSVTAVGSATVWVLERVSDGARLSLRVAGKMAEGLLVSAGTAVTVSVIGAGTVLSAAGRVVAVIPTEVGRALLHHEQVTR</sequence>
<proteinExistence type="predicted"/>
<gene>
    <name evidence="3" type="ORF">ACG01O_16450</name>
</gene>
<evidence type="ECO:0000256" key="2">
    <source>
        <dbReference type="SAM" id="SignalP"/>
    </source>
</evidence>
<evidence type="ECO:0000313" key="4">
    <source>
        <dbReference type="Proteomes" id="UP001606303"/>
    </source>
</evidence>
<protein>
    <recommendedName>
        <fullName evidence="5">Secreted protein</fullName>
    </recommendedName>
</protein>
<keyword evidence="4" id="KW-1185">Reference proteome</keyword>
<keyword evidence="1" id="KW-1133">Transmembrane helix</keyword>
<dbReference type="RefSeq" id="WP_394386221.1">
    <property type="nucleotide sequence ID" value="NZ_JBIGIB010000004.1"/>
</dbReference>
<organism evidence="3 4">
    <name type="scientific">Pelomonas baiyunensis</name>
    <dbReference type="NCBI Taxonomy" id="3299026"/>
    <lineage>
        <taxon>Bacteria</taxon>
        <taxon>Pseudomonadati</taxon>
        <taxon>Pseudomonadota</taxon>
        <taxon>Betaproteobacteria</taxon>
        <taxon>Burkholderiales</taxon>
        <taxon>Sphaerotilaceae</taxon>
        <taxon>Roseateles</taxon>
    </lineage>
</organism>
<dbReference type="EMBL" id="JBIGIB010000004">
    <property type="protein sequence ID" value="MFG6468219.1"/>
    <property type="molecule type" value="Genomic_DNA"/>
</dbReference>
<keyword evidence="1" id="KW-0812">Transmembrane</keyword>
<feature type="signal peptide" evidence="2">
    <location>
        <begin position="1"/>
        <end position="37"/>
    </location>
</feature>